<dbReference type="Proteomes" id="UP000694844">
    <property type="component" value="Chromosome 4"/>
</dbReference>
<proteinExistence type="predicted"/>
<evidence type="ECO:0000313" key="3">
    <source>
        <dbReference type="RefSeq" id="XP_022329935.1"/>
    </source>
</evidence>
<feature type="compositionally biased region" description="Low complexity" evidence="1">
    <location>
        <begin position="169"/>
        <end position="178"/>
    </location>
</feature>
<dbReference type="RefSeq" id="XP_022329935.1">
    <property type="nucleotide sequence ID" value="XM_022474227.1"/>
</dbReference>
<keyword evidence="2" id="KW-1185">Reference proteome</keyword>
<name>A0A8B8DQ44_CRAVI</name>
<evidence type="ECO:0000313" key="2">
    <source>
        <dbReference type="Proteomes" id="UP000694844"/>
    </source>
</evidence>
<dbReference type="PANTHER" id="PTHR35345:SF1">
    <property type="entry name" value="TELOMERE REPEATS-BINDING BOUQUET FORMATION PROTEIN 2"/>
    <property type="match status" value="1"/>
</dbReference>
<dbReference type="Pfam" id="PF15101">
    <property type="entry name" value="TERB2"/>
    <property type="match status" value="1"/>
</dbReference>
<gene>
    <name evidence="3" type="primary">LOC111128552</name>
</gene>
<dbReference type="OrthoDB" id="5372507at2759"/>
<dbReference type="InterPro" id="IPR028065">
    <property type="entry name" value="TERB2"/>
</dbReference>
<dbReference type="GO" id="GO:0007129">
    <property type="term" value="P:homologous chromosome pairing at meiosis"/>
    <property type="evidence" value="ECO:0007669"/>
    <property type="project" value="TreeGrafter"/>
</dbReference>
<dbReference type="PANTHER" id="PTHR35345">
    <property type="entry name" value="TELOMERE REPEATS-BINDING BOUQUET FORMATION PROTEIN 2"/>
    <property type="match status" value="1"/>
</dbReference>
<reference evidence="3" key="1">
    <citation type="submission" date="2025-08" db="UniProtKB">
        <authorList>
            <consortium name="RefSeq"/>
        </authorList>
    </citation>
    <scope>IDENTIFICATION</scope>
    <source>
        <tissue evidence="3">Whole sample</tissue>
    </source>
</reference>
<feature type="region of interest" description="Disordered" evidence="1">
    <location>
        <begin position="128"/>
        <end position="196"/>
    </location>
</feature>
<sequence>MRHMSQRKSQRCPEFWNLAMGTSEMFRGETAWFSSSVSQRLRTMWKRNGGQMSPLGSAMFVFSQDFNAPDTVQIFTSEAYLNEHLAVIHPKYISDSIASGTKTTLMSYKLPPEEVYQATKDRHVYKWDSNSEEENDPKQINKKRQTHGRGNLRGNKNAEIKLTAPVTKTTRTGSSGSGEENSIMRTKGQHQSGDRMKKLSEEMCHIDDIPKIAGVLEEFIPGQNGCEVFKK</sequence>
<dbReference type="AlphaFoldDB" id="A0A8B8DQ44"/>
<protein>
    <submittedName>
        <fullName evidence="3">Telomere repeats-binding bouquet formation protein 2-like isoform X4</fullName>
    </submittedName>
</protein>
<dbReference type="GeneID" id="111128552"/>
<dbReference type="GO" id="GO:0005637">
    <property type="term" value="C:nuclear inner membrane"/>
    <property type="evidence" value="ECO:0007669"/>
    <property type="project" value="TreeGrafter"/>
</dbReference>
<organism evidence="2 3">
    <name type="scientific">Crassostrea virginica</name>
    <name type="common">Eastern oyster</name>
    <dbReference type="NCBI Taxonomy" id="6565"/>
    <lineage>
        <taxon>Eukaryota</taxon>
        <taxon>Metazoa</taxon>
        <taxon>Spiralia</taxon>
        <taxon>Lophotrochozoa</taxon>
        <taxon>Mollusca</taxon>
        <taxon>Bivalvia</taxon>
        <taxon>Autobranchia</taxon>
        <taxon>Pteriomorphia</taxon>
        <taxon>Ostreida</taxon>
        <taxon>Ostreoidea</taxon>
        <taxon>Ostreidae</taxon>
        <taxon>Crassostrea</taxon>
    </lineage>
</organism>
<evidence type="ECO:0000256" key="1">
    <source>
        <dbReference type="SAM" id="MobiDB-lite"/>
    </source>
</evidence>
<dbReference type="GO" id="GO:0070197">
    <property type="term" value="P:meiotic attachment of telomere to nuclear envelope"/>
    <property type="evidence" value="ECO:0007669"/>
    <property type="project" value="TreeGrafter"/>
</dbReference>
<accession>A0A8B8DQ44</accession>